<keyword evidence="1" id="KW-0732">Signal</keyword>
<dbReference type="PROSITE" id="PS51257">
    <property type="entry name" value="PROKAR_LIPOPROTEIN"/>
    <property type="match status" value="1"/>
</dbReference>
<feature type="chain" id="PRO_5004201571" description="Transmembrane protein" evidence="1">
    <location>
        <begin position="19"/>
        <end position="390"/>
    </location>
</feature>
<dbReference type="Proteomes" id="UP000009168">
    <property type="component" value="Unassembled WGS sequence"/>
</dbReference>
<dbReference type="InParanoid" id="Q238U8"/>
<evidence type="ECO:0000313" key="3">
    <source>
        <dbReference type="Proteomes" id="UP000009168"/>
    </source>
</evidence>
<dbReference type="HOGENOM" id="CLU_714757_0_0_1"/>
<evidence type="ECO:0000313" key="2">
    <source>
        <dbReference type="EMBL" id="EAR93122.1"/>
    </source>
</evidence>
<proteinExistence type="predicted"/>
<organism evidence="2 3">
    <name type="scientific">Tetrahymena thermophila (strain SB210)</name>
    <dbReference type="NCBI Taxonomy" id="312017"/>
    <lineage>
        <taxon>Eukaryota</taxon>
        <taxon>Sar</taxon>
        <taxon>Alveolata</taxon>
        <taxon>Ciliophora</taxon>
        <taxon>Intramacronucleata</taxon>
        <taxon>Oligohymenophorea</taxon>
        <taxon>Hymenostomatida</taxon>
        <taxon>Tetrahymenina</taxon>
        <taxon>Tetrahymenidae</taxon>
        <taxon>Tetrahymena</taxon>
    </lineage>
</organism>
<dbReference type="EMBL" id="GG662738">
    <property type="protein sequence ID" value="EAR93122.1"/>
    <property type="molecule type" value="Genomic_DNA"/>
</dbReference>
<accession>Q238U8</accession>
<keyword evidence="3" id="KW-1185">Reference proteome</keyword>
<evidence type="ECO:0008006" key="4">
    <source>
        <dbReference type="Google" id="ProtNLM"/>
    </source>
</evidence>
<reference evidence="3" key="1">
    <citation type="journal article" date="2006" name="PLoS Biol.">
        <title>Macronuclear genome sequence of the ciliate Tetrahymena thermophila, a model eukaryote.</title>
        <authorList>
            <person name="Eisen J.A."/>
            <person name="Coyne R.S."/>
            <person name="Wu M."/>
            <person name="Wu D."/>
            <person name="Thiagarajan M."/>
            <person name="Wortman J.R."/>
            <person name="Badger J.H."/>
            <person name="Ren Q."/>
            <person name="Amedeo P."/>
            <person name="Jones K.M."/>
            <person name="Tallon L.J."/>
            <person name="Delcher A.L."/>
            <person name="Salzberg S.L."/>
            <person name="Silva J.C."/>
            <person name="Haas B.J."/>
            <person name="Majoros W.H."/>
            <person name="Farzad M."/>
            <person name="Carlton J.M."/>
            <person name="Smith R.K. Jr."/>
            <person name="Garg J."/>
            <person name="Pearlman R.E."/>
            <person name="Karrer K.M."/>
            <person name="Sun L."/>
            <person name="Manning G."/>
            <person name="Elde N.C."/>
            <person name="Turkewitz A.P."/>
            <person name="Asai D.J."/>
            <person name="Wilkes D.E."/>
            <person name="Wang Y."/>
            <person name="Cai H."/>
            <person name="Collins K."/>
            <person name="Stewart B.A."/>
            <person name="Lee S.R."/>
            <person name="Wilamowska K."/>
            <person name="Weinberg Z."/>
            <person name="Ruzzo W.L."/>
            <person name="Wloga D."/>
            <person name="Gaertig J."/>
            <person name="Frankel J."/>
            <person name="Tsao C.-C."/>
            <person name="Gorovsky M.A."/>
            <person name="Keeling P.J."/>
            <person name="Waller R.F."/>
            <person name="Patron N.J."/>
            <person name="Cherry J.M."/>
            <person name="Stover N.A."/>
            <person name="Krieger C.J."/>
            <person name="del Toro C."/>
            <person name="Ryder H.F."/>
            <person name="Williamson S.C."/>
            <person name="Barbeau R.A."/>
            <person name="Hamilton E.P."/>
            <person name="Orias E."/>
        </authorList>
    </citation>
    <scope>NUCLEOTIDE SEQUENCE [LARGE SCALE GENOMIC DNA]</scope>
    <source>
        <strain evidence="3">SB210</strain>
    </source>
</reference>
<dbReference type="GeneID" id="7823974"/>
<feature type="signal peptide" evidence="1">
    <location>
        <begin position="1"/>
        <end position="18"/>
    </location>
</feature>
<dbReference type="KEGG" id="tet:TTHERM_00449720"/>
<dbReference type="AlphaFoldDB" id="Q238U8"/>
<dbReference type="RefSeq" id="XP_001013367.1">
    <property type="nucleotide sequence ID" value="XM_001013367.1"/>
</dbReference>
<name>Q238U8_TETTS</name>
<protein>
    <recommendedName>
        <fullName evidence="4">Transmembrane protein</fullName>
    </recommendedName>
</protein>
<evidence type="ECO:0000256" key="1">
    <source>
        <dbReference type="SAM" id="SignalP"/>
    </source>
</evidence>
<gene>
    <name evidence="2" type="ORF">TTHERM_00449720</name>
</gene>
<sequence>MKNSSTLIFLLFVSCCLASEQNVPYSCRLLPTHNNSTASCMPIHPHFELGHAYQNNYNFSAQSSPEFQSLDQFAINYFTLNQCLYNANLTVQLFPETKSPNIVFYENFTDLYNNQTCNIIKYTPKSDDVSLSYQVSSNQFTCRKHNIILPRLFEKKEDSYRKCLFNKVKYLDNSIDCNIAHIFHYSAKQLFDFYENPNFQGFISNHVVHAISNLGDQDWDFPPFGDKQWYFNFNFMFEMTLDINEPSTIGDILKNFQNVLPVVQKYRKTLRPWFVAIASQSPYKLDQTGQIALNETAYGTFYDNLKSNKFDVLLTSQPDIEEITIFVSKDYRKFYKFEVSGEPIFLNQFEGFVIIFIPTYLDTPAILKTSFHSLKIYVEDEKVLHISNQN</sequence>